<evidence type="ECO:0000256" key="7">
    <source>
        <dbReference type="ARBA" id="ARBA00032824"/>
    </source>
</evidence>
<dbReference type="GO" id="GO:0045454">
    <property type="term" value="P:cell redox homeostasis"/>
    <property type="evidence" value="ECO:0007669"/>
    <property type="project" value="TreeGrafter"/>
</dbReference>
<dbReference type="PROSITE" id="PS51352">
    <property type="entry name" value="THIOREDOXIN_2"/>
    <property type="match status" value="1"/>
</dbReference>
<evidence type="ECO:0000256" key="10">
    <source>
        <dbReference type="SAM" id="MobiDB-lite"/>
    </source>
</evidence>
<evidence type="ECO:0000313" key="12">
    <source>
        <dbReference type="EMBL" id="CAB9513384.1"/>
    </source>
</evidence>
<evidence type="ECO:0000256" key="6">
    <source>
        <dbReference type="ARBA" id="ARBA00023284"/>
    </source>
</evidence>
<dbReference type="EMBL" id="CAICTM010000587">
    <property type="protein sequence ID" value="CAB9513384.1"/>
    <property type="molecule type" value="Genomic_DNA"/>
</dbReference>
<accession>A0A9N8E3R3</accession>
<dbReference type="InterPro" id="IPR036249">
    <property type="entry name" value="Thioredoxin-like_sf"/>
</dbReference>
<dbReference type="GO" id="GO:0008379">
    <property type="term" value="F:thioredoxin peroxidase activity"/>
    <property type="evidence" value="ECO:0007669"/>
    <property type="project" value="TreeGrafter"/>
</dbReference>
<sequence length="366" mass="40333">MPAPPTSKEAQTGTSMLEEEENYPESGTSQEELNEIVDAFYGLSTDEDIQSYQHWVEDNQGERVAQQSLKEPSLAPSFQLEDQDGDTVCLSDLLEKGPVVLSFYHGKWSPHSNATLMRYGNELVPELEKSGASLVAISPMLPDGTAYLATKRDLNFAVCSDTENILAKRFGITFTVQPHNHPFMSKWGDDWPSHHGLQAGWDIPLPATFVIGQDGRIAWSHIDNDTGVAPELDNILHAVADVSGKYQDLMDIIRDSSCCEKKPHSRKLFNCSLSAGFPLETPKSLKMPSSFSLETPKSLKMLFSSFHASDTDSTGTCDSPDLDRSRHSVASEGGDGPRGRRNLLRTLRRNHSAKEGLGAYFFPPSA</sequence>
<keyword evidence="5" id="KW-1015">Disulfide bond</keyword>
<protein>
    <recommendedName>
        <fullName evidence="1">thioredoxin-dependent peroxiredoxin</fullName>
        <ecNumber evidence="1">1.11.1.24</ecNumber>
    </recommendedName>
    <alternativeName>
        <fullName evidence="7">Thioredoxin peroxidase</fullName>
    </alternativeName>
</protein>
<feature type="domain" description="Thioredoxin" evidence="11">
    <location>
        <begin position="69"/>
        <end position="244"/>
    </location>
</feature>
<dbReference type="AlphaFoldDB" id="A0A9N8E3R3"/>
<evidence type="ECO:0000256" key="4">
    <source>
        <dbReference type="ARBA" id="ARBA00023002"/>
    </source>
</evidence>
<dbReference type="PANTHER" id="PTHR42801">
    <property type="entry name" value="THIOREDOXIN-DEPENDENT PEROXIDE REDUCTASE"/>
    <property type="match status" value="1"/>
</dbReference>
<dbReference type="Pfam" id="PF00578">
    <property type="entry name" value="AhpC-TSA"/>
    <property type="match status" value="1"/>
</dbReference>
<dbReference type="InterPro" id="IPR000866">
    <property type="entry name" value="AhpC/TSA"/>
</dbReference>
<dbReference type="PANTHER" id="PTHR42801:SF7">
    <property type="entry name" value="SLL1159 PROTEIN"/>
    <property type="match status" value="1"/>
</dbReference>
<keyword evidence="3" id="KW-0049">Antioxidant</keyword>
<dbReference type="Proteomes" id="UP001153069">
    <property type="component" value="Unassembled WGS sequence"/>
</dbReference>
<comment type="caution">
    <text evidence="12">The sequence shown here is derived from an EMBL/GenBank/DDBJ whole genome shotgun (WGS) entry which is preliminary data.</text>
</comment>
<keyword evidence="13" id="KW-1185">Reference proteome</keyword>
<proteinExistence type="inferred from homology"/>
<keyword evidence="2" id="KW-0575">Peroxidase</keyword>
<dbReference type="InterPro" id="IPR050924">
    <property type="entry name" value="Peroxiredoxin_BCP/PrxQ"/>
</dbReference>
<dbReference type="GO" id="GO:0005737">
    <property type="term" value="C:cytoplasm"/>
    <property type="evidence" value="ECO:0007669"/>
    <property type="project" value="TreeGrafter"/>
</dbReference>
<evidence type="ECO:0000259" key="11">
    <source>
        <dbReference type="PROSITE" id="PS51352"/>
    </source>
</evidence>
<dbReference type="OrthoDB" id="338622at2759"/>
<dbReference type="EC" id="1.11.1.24" evidence="1"/>
<dbReference type="Gene3D" id="3.40.30.10">
    <property type="entry name" value="Glutaredoxin"/>
    <property type="match status" value="1"/>
</dbReference>
<gene>
    <name evidence="12" type="ORF">SEMRO_588_G171520.1</name>
</gene>
<comment type="similarity">
    <text evidence="8">Belongs to the peroxiredoxin family. BCP/PrxQ subfamily.</text>
</comment>
<organism evidence="12 13">
    <name type="scientific">Seminavis robusta</name>
    <dbReference type="NCBI Taxonomy" id="568900"/>
    <lineage>
        <taxon>Eukaryota</taxon>
        <taxon>Sar</taxon>
        <taxon>Stramenopiles</taxon>
        <taxon>Ochrophyta</taxon>
        <taxon>Bacillariophyta</taxon>
        <taxon>Bacillariophyceae</taxon>
        <taxon>Bacillariophycidae</taxon>
        <taxon>Naviculales</taxon>
        <taxon>Naviculaceae</taxon>
        <taxon>Seminavis</taxon>
    </lineage>
</organism>
<feature type="region of interest" description="Disordered" evidence="10">
    <location>
        <begin position="310"/>
        <end position="342"/>
    </location>
</feature>
<dbReference type="CDD" id="cd02970">
    <property type="entry name" value="PRX_like2"/>
    <property type="match status" value="1"/>
</dbReference>
<evidence type="ECO:0000256" key="5">
    <source>
        <dbReference type="ARBA" id="ARBA00023157"/>
    </source>
</evidence>
<comment type="catalytic activity">
    <reaction evidence="9">
        <text>a hydroperoxide + [thioredoxin]-dithiol = an alcohol + [thioredoxin]-disulfide + H2O</text>
        <dbReference type="Rhea" id="RHEA:62620"/>
        <dbReference type="Rhea" id="RHEA-COMP:10698"/>
        <dbReference type="Rhea" id="RHEA-COMP:10700"/>
        <dbReference type="ChEBI" id="CHEBI:15377"/>
        <dbReference type="ChEBI" id="CHEBI:29950"/>
        <dbReference type="ChEBI" id="CHEBI:30879"/>
        <dbReference type="ChEBI" id="CHEBI:35924"/>
        <dbReference type="ChEBI" id="CHEBI:50058"/>
        <dbReference type="EC" id="1.11.1.24"/>
    </reaction>
</comment>
<feature type="region of interest" description="Disordered" evidence="10">
    <location>
        <begin position="1"/>
        <end position="30"/>
    </location>
</feature>
<evidence type="ECO:0000256" key="3">
    <source>
        <dbReference type="ARBA" id="ARBA00022862"/>
    </source>
</evidence>
<keyword evidence="4" id="KW-0560">Oxidoreductase</keyword>
<dbReference type="GO" id="GO:0034599">
    <property type="term" value="P:cellular response to oxidative stress"/>
    <property type="evidence" value="ECO:0007669"/>
    <property type="project" value="TreeGrafter"/>
</dbReference>
<name>A0A9N8E3R3_9STRA</name>
<evidence type="ECO:0000256" key="9">
    <source>
        <dbReference type="ARBA" id="ARBA00049091"/>
    </source>
</evidence>
<evidence type="ECO:0000256" key="8">
    <source>
        <dbReference type="ARBA" id="ARBA00038489"/>
    </source>
</evidence>
<evidence type="ECO:0000256" key="2">
    <source>
        <dbReference type="ARBA" id="ARBA00022559"/>
    </source>
</evidence>
<evidence type="ECO:0000256" key="1">
    <source>
        <dbReference type="ARBA" id="ARBA00013017"/>
    </source>
</evidence>
<dbReference type="InterPro" id="IPR013766">
    <property type="entry name" value="Thioredoxin_domain"/>
</dbReference>
<evidence type="ECO:0000313" key="13">
    <source>
        <dbReference type="Proteomes" id="UP001153069"/>
    </source>
</evidence>
<dbReference type="SUPFAM" id="SSF52833">
    <property type="entry name" value="Thioredoxin-like"/>
    <property type="match status" value="1"/>
</dbReference>
<reference evidence="12" key="1">
    <citation type="submission" date="2020-06" db="EMBL/GenBank/DDBJ databases">
        <authorList>
            <consortium name="Plant Systems Biology data submission"/>
        </authorList>
    </citation>
    <scope>NUCLEOTIDE SEQUENCE</scope>
    <source>
        <strain evidence="12">D6</strain>
    </source>
</reference>
<keyword evidence="6" id="KW-0676">Redox-active center</keyword>